<dbReference type="PANTHER" id="PTHR41775">
    <property type="entry name" value="SECRETED PROTEIN-RELATED"/>
    <property type="match status" value="1"/>
</dbReference>
<feature type="region of interest" description="Disordered" evidence="1">
    <location>
        <begin position="446"/>
        <end position="474"/>
    </location>
</feature>
<proteinExistence type="predicted"/>
<dbReference type="Pfam" id="PF05547">
    <property type="entry name" value="Peptidase_M6"/>
    <property type="match status" value="1"/>
</dbReference>
<feature type="domain" description="Peptidase M6-like" evidence="3">
    <location>
        <begin position="43"/>
        <end position="325"/>
    </location>
</feature>
<evidence type="ECO:0000256" key="1">
    <source>
        <dbReference type="SAM" id="MobiDB-lite"/>
    </source>
</evidence>
<reference evidence="5 6" key="1">
    <citation type="submission" date="2019-05" db="EMBL/GenBank/DDBJ databases">
        <authorList>
            <consortium name="Pathogen Informatics"/>
        </authorList>
    </citation>
    <scope>NUCLEOTIDE SEQUENCE [LARGE SCALE GENOMIC DNA]</scope>
    <source>
        <strain evidence="5 6">NCTC503</strain>
    </source>
</reference>
<sequence>MFSKKFMGKVAAFTVTLTMICPMAANATSAKSGVFKDTVPVAQKKAWTGKKYEAKPLIILMDFKDYKHDEIFEKEDWNINGYKKEQKTDYLYSPQFYRDRFFGEERYTGSDGNSYVSIRKFLNEESGGSYIFNGDVAGWYTAEHDAAYYGSTQDDANKLVIEALKKVANDPNIDLSKYDVEDKWDYDNDGNYYEPDGIIDSLVVIHPGIGEEHGGGHLGKDAIWPYRARVSWYPSSGYKMPEVTDSKGKKWKGEDYTVFAQDLPMDLFGHEYGHVLGLFDLYGFGDSTPPVDYWSLMGGSYTGPIRGTMPNSYGAYGREYLQKDFESKGFKLNWQNAEEFSINDLSEKGKDIVIGQSSVKDDKINTIRIDLPEKETTITKMKQGNFAYFTDNKDDSRTSMSTLLDLTSQKSAKLKFSTWYDIDPEYDYLSVQVSEQGKNKWEAIKGNITTDKNPNDETPDDPTDRNPGHGITGDSGKAWVDAEFDLSKYAGKKIDLKFFFWTDGNTPQEGAYIDEIKVLGDNDKVLLEDNAEGEDKFKLDGFKKSNAVKKSDHNYLIEWRNHKNGEIDEGLGTFPSNRMKGITYDPGLVMWYMNRGMLNGSNRANQQTDEHPGSAYASVVDADQEPVRWIKGDQSGIDGVDYQLHDAAFGLKETTPIEKKWENGAITRDNNTFMNPYFHDKNSYFNGSDHTLAQSGVILNNYGLRVFVTDQSKNSSSAKLHISTDTTKNITKQDASMIQRIKVKNNELIVQTDDLYGEKAYVSLLVEQKGKTETKKIKLARTNKEYKAKLDFKPNGTEKINFIILEDKEGNTKSIYNLDVHKVFGAKLAINSNPVKGSFKNNKNKFKLNAEEEVKANVKNNSDNEELASLYVAVYNEKNKLVKYEKSGDVVLKPQEDKELSVKIKLDLPKDKKYKVKAFLWNGEKNKMPIEKAITFDVEQ</sequence>
<dbReference type="InterPro" id="IPR048665">
    <property type="entry name" value="InhA-like_VEG"/>
</dbReference>
<dbReference type="GO" id="GO:0006508">
    <property type="term" value="P:proteolysis"/>
    <property type="evidence" value="ECO:0007669"/>
    <property type="project" value="UniProtKB-KW"/>
</dbReference>
<dbReference type="Pfam" id="PF20774">
    <property type="entry name" value="InhA-like_VEG"/>
    <property type="match status" value="1"/>
</dbReference>
<dbReference type="OrthoDB" id="275270at2"/>
<dbReference type="AlphaFoldDB" id="A0A4U9R6P3"/>
<protein>
    <submittedName>
        <fullName evidence="5">Protease metal-dependent protease</fullName>
        <ecNumber evidence="5">3.4.24.-</ecNumber>
    </submittedName>
</protein>
<gene>
    <name evidence="5" type="primary">ina</name>
    <name evidence="5" type="ORF">NCTC503_00817</name>
</gene>
<keyword evidence="5" id="KW-0378">Hydrolase</keyword>
<dbReference type="NCBIfam" id="TIGR03296">
    <property type="entry name" value="M6dom_TIGR03296"/>
    <property type="match status" value="1"/>
</dbReference>
<dbReference type="Proteomes" id="UP000308489">
    <property type="component" value="Chromosome 1"/>
</dbReference>
<name>A0A4U9R6P3_HATHI</name>
<feature type="chain" id="PRO_5039522746" evidence="2">
    <location>
        <begin position="28"/>
        <end position="940"/>
    </location>
</feature>
<keyword evidence="6" id="KW-1185">Reference proteome</keyword>
<dbReference type="RefSeq" id="WP_138209536.1">
    <property type="nucleotide sequence ID" value="NZ_CBCRUQ010000001.1"/>
</dbReference>
<evidence type="ECO:0000259" key="4">
    <source>
        <dbReference type="Pfam" id="PF20774"/>
    </source>
</evidence>
<evidence type="ECO:0000256" key="2">
    <source>
        <dbReference type="SAM" id="SignalP"/>
    </source>
</evidence>
<dbReference type="KEGG" id="hhw:NCTC503_00817"/>
<dbReference type="InterPro" id="IPR008757">
    <property type="entry name" value="Peptidase_M6-like_domain"/>
</dbReference>
<dbReference type="EMBL" id="LR590481">
    <property type="protein sequence ID" value="VTQ85753.1"/>
    <property type="molecule type" value="Genomic_DNA"/>
</dbReference>
<evidence type="ECO:0000259" key="3">
    <source>
        <dbReference type="Pfam" id="PF05547"/>
    </source>
</evidence>
<dbReference type="GO" id="GO:0008233">
    <property type="term" value="F:peptidase activity"/>
    <property type="evidence" value="ECO:0007669"/>
    <property type="project" value="UniProtKB-KW"/>
</dbReference>
<accession>A0A4U9R6P3</accession>
<dbReference type="SUPFAM" id="SSF55486">
    <property type="entry name" value="Metalloproteases ('zincins'), catalytic domain"/>
    <property type="match status" value="1"/>
</dbReference>
<feature type="signal peptide" evidence="2">
    <location>
        <begin position="1"/>
        <end position="27"/>
    </location>
</feature>
<dbReference type="Pfam" id="PF20773">
    <property type="entry name" value="InhA-like_MAM"/>
    <property type="match status" value="1"/>
</dbReference>
<dbReference type="EC" id="3.4.24.-" evidence="5"/>
<evidence type="ECO:0000313" key="6">
    <source>
        <dbReference type="Proteomes" id="UP000308489"/>
    </source>
</evidence>
<dbReference type="PANTHER" id="PTHR41775:SF1">
    <property type="entry name" value="PEPTIDASE M6-LIKE DOMAIN-CONTAINING PROTEIN"/>
    <property type="match status" value="1"/>
</dbReference>
<evidence type="ECO:0000313" key="5">
    <source>
        <dbReference type="EMBL" id="VTQ85753.1"/>
    </source>
</evidence>
<organism evidence="5 6">
    <name type="scientific">Hathewaya histolytica</name>
    <name type="common">Clostridium histolyticum</name>
    <dbReference type="NCBI Taxonomy" id="1498"/>
    <lineage>
        <taxon>Bacteria</taxon>
        <taxon>Bacillati</taxon>
        <taxon>Bacillota</taxon>
        <taxon>Clostridia</taxon>
        <taxon>Eubacteriales</taxon>
        <taxon>Clostridiaceae</taxon>
        <taxon>Hathewaya</taxon>
    </lineage>
</organism>
<keyword evidence="5" id="KW-0645">Protease</keyword>
<feature type="domain" description="Immune inhibitor A-like metallopeptidase VEG" evidence="4">
    <location>
        <begin position="549"/>
        <end position="719"/>
    </location>
</feature>
<keyword evidence="2" id="KW-0732">Signal</keyword>